<name>A0A3M2MDJ1_9ACTN</name>
<proteinExistence type="predicted"/>
<accession>A0A3M2MDJ1</accession>
<comment type="caution">
    <text evidence="1">The sequence shown here is derived from an EMBL/GenBank/DDBJ whole genome shotgun (WGS) entry which is preliminary data.</text>
</comment>
<dbReference type="Proteomes" id="UP000282674">
    <property type="component" value="Unassembled WGS sequence"/>
</dbReference>
<gene>
    <name evidence="1" type="ORF">EBO15_00295</name>
</gene>
<sequence length="84" mass="9075">MTDLEHVLAKALTELLVGIDLADDEDIEPETAMRLLEPVATLMEALPAPQQLALANIITSCAEEETDSGRRMTALDLPYAIGIL</sequence>
<dbReference type="OrthoDB" id="3539198at2"/>
<organism evidence="1 2">
    <name type="scientific">Actinomadura harenae</name>
    <dbReference type="NCBI Taxonomy" id="2483351"/>
    <lineage>
        <taxon>Bacteria</taxon>
        <taxon>Bacillati</taxon>
        <taxon>Actinomycetota</taxon>
        <taxon>Actinomycetes</taxon>
        <taxon>Streptosporangiales</taxon>
        <taxon>Thermomonosporaceae</taxon>
        <taxon>Actinomadura</taxon>
    </lineage>
</organism>
<evidence type="ECO:0000313" key="2">
    <source>
        <dbReference type="Proteomes" id="UP000282674"/>
    </source>
</evidence>
<dbReference type="RefSeq" id="WP_122192233.1">
    <property type="nucleotide sequence ID" value="NZ_JBHSKC010000024.1"/>
</dbReference>
<protein>
    <submittedName>
        <fullName evidence="1">Uncharacterized protein</fullName>
    </submittedName>
</protein>
<keyword evidence="2" id="KW-1185">Reference proteome</keyword>
<evidence type="ECO:0000313" key="1">
    <source>
        <dbReference type="EMBL" id="RMI47784.1"/>
    </source>
</evidence>
<dbReference type="EMBL" id="RFFG01000001">
    <property type="protein sequence ID" value="RMI47784.1"/>
    <property type="molecule type" value="Genomic_DNA"/>
</dbReference>
<reference evidence="1 2" key="1">
    <citation type="submission" date="2018-10" db="EMBL/GenBank/DDBJ databases">
        <title>Isolation from soil.</title>
        <authorList>
            <person name="Hu J."/>
        </authorList>
    </citation>
    <scope>NUCLEOTIDE SEQUENCE [LARGE SCALE GENOMIC DNA]</scope>
    <source>
        <strain evidence="1 2">NEAU-Ht49</strain>
    </source>
</reference>
<dbReference type="AlphaFoldDB" id="A0A3M2MDJ1"/>